<evidence type="ECO:0000256" key="1">
    <source>
        <dbReference type="SAM" id="MobiDB-lite"/>
    </source>
</evidence>
<dbReference type="AlphaFoldDB" id="A0A1Q9EYC1"/>
<evidence type="ECO:0000256" key="2">
    <source>
        <dbReference type="SAM" id="Phobius"/>
    </source>
</evidence>
<accession>A0A1Q9EYC1</accession>
<feature type="region of interest" description="Disordered" evidence="1">
    <location>
        <begin position="154"/>
        <end position="203"/>
    </location>
</feature>
<proteinExistence type="predicted"/>
<feature type="compositionally biased region" description="Basic and acidic residues" evidence="1">
    <location>
        <begin position="351"/>
        <end position="372"/>
    </location>
</feature>
<comment type="caution">
    <text evidence="3">The sequence shown here is derived from an EMBL/GenBank/DDBJ whole genome shotgun (WGS) entry which is preliminary data.</text>
</comment>
<gene>
    <name evidence="3" type="ORF">AK812_SmicGene3685</name>
</gene>
<dbReference type="Proteomes" id="UP000186817">
    <property type="component" value="Unassembled WGS sequence"/>
</dbReference>
<feature type="transmembrane region" description="Helical" evidence="2">
    <location>
        <begin position="425"/>
        <end position="445"/>
    </location>
</feature>
<keyword evidence="2" id="KW-1133">Transmembrane helix</keyword>
<organism evidence="3 4">
    <name type="scientific">Symbiodinium microadriaticum</name>
    <name type="common">Dinoflagellate</name>
    <name type="synonym">Zooxanthella microadriatica</name>
    <dbReference type="NCBI Taxonomy" id="2951"/>
    <lineage>
        <taxon>Eukaryota</taxon>
        <taxon>Sar</taxon>
        <taxon>Alveolata</taxon>
        <taxon>Dinophyceae</taxon>
        <taxon>Suessiales</taxon>
        <taxon>Symbiodiniaceae</taxon>
        <taxon>Symbiodinium</taxon>
    </lineage>
</organism>
<reference evidence="3 4" key="1">
    <citation type="submission" date="2016-02" db="EMBL/GenBank/DDBJ databases">
        <title>Genome analysis of coral dinoflagellate symbionts highlights evolutionary adaptations to a symbiotic lifestyle.</title>
        <authorList>
            <person name="Aranda M."/>
            <person name="Li Y."/>
            <person name="Liew Y.J."/>
            <person name="Baumgarten S."/>
            <person name="Simakov O."/>
            <person name="Wilson M."/>
            <person name="Piel J."/>
            <person name="Ashoor H."/>
            <person name="Bougouffa S."/>
            <person name="Bajic V.B."/>
            <person name="Ryu T."/>
            <person name="Ravasi T."/>
            <person name="Bayer T."/>
            <person name="Micklem G."/>
            <person name="Kim H."/>
            <person name="Bhak J."/>
            <person name="Lajeunesse T.C."/>
            <person name="Voolstra C.R."/>
        </authorList>
    </citation>
    <scope>NUCLEOTIDE SEQUENCE [LARGE SCALE GENOMIC DNA]</scope>
    <source>
        <strain evidence="3 4">CCMP2467</strain>
    </source>
</reference>
<protein>
    <submittedName>
        <fullName evidence="3">Uncharacterized protein</fullName>
    </submittedName>
</protein>
<feature type="region of interest" description="Disordered" evidence="1">
    <location>
        <begin position="386"/>
        <end position="411"/>
    </location>
</feature>
<dbReference type="EMBL" id="LSRX01000044">
    <property type="protein sequence ID" value="OLQ12363.1"/>
    <property type="molecule type" value="Genomic_DNA"/>
</dbReference>
<keyword evidence="2" id="KW-0812">Transmembrane</keyword>
<evidence type="ECO:0000313" key="3">
    <source>
        <dbReference type="EMBL" id="OLQ12363.1"/>
    </source>
</evidence>
<sequence>MFIIRMPQNDVVSCLDEKVEWCRNATLRGTGGEIRLFPPPVHHSELETWEDWSEVFAKRMMDDVEGSRRVTANELSEALDVQQTGAQNNDLLLFSSRRLACMLAQISDGTALAILRNEDTEWGRLRRHFAVPERARATSLLKQILSFPLRSDQLESDLNDSKNGQKKATGRRERSGKMSAVTDDDNQQAQDQNAPRSSEGPECEAWDIKNAHDYTYDAREVNEPKLKWTLPTQLSRLTGDRVTYKMYNEGSTGGAGDYKQYMDYSKYTQGQGSQGGASDYKKYMESYSGDYSKYMKGQSSQGGAADYKQYMDYSKYTQGQGSQGQGGIAKAETKAGSDGPALLVAPSDNTEAAKESQLREEEKKHLREEMASEHERLHKELAEEQEKLKEELASEAKQEQEEQAREQKEKAAPAELAASAWSQPLLLSTGSLALGALVAVAAFVARLRRQRQVQLNGAGDYLMYAEAAIEVA</sequence>
<dbReference type="OrthoDB" id="10647065at2759"/>
<name>A0A1Q9EYC1_SYMMI</name>
<keyword evidence="4" id="KW-1185">Reference proteome</keyword>
<feature type="region of interest" description="Disordered" evidence="1">
    <location>
        <begin position="317"/>
        <end position="372"/>
    </location>
</feature>
<keyword evidence="2" id="KW-0472">Membrane</keyword>
<evidence type="ECO:0000313" key="4">
    <source>
        <dbReference type="Proteomes" id="UP000186817"/>
    </source>
</evidence>